<evidence type="ECO:0000256" key="8">
    <source>
        <dbReference type="SAM" id="Phobius"/>
    </source>
</evidence>
<evidence type="ECO:0000256" key="4">
    <source>
        <dbReference type="ARBA" id="ARBA00022692"/>
    </source>
</evidence>
<feature type="transmembrane region" description="Helical" evidence="8">
    <location>
        <begin position="389"/>
        <end position="415"/>
    </location>
</feature>
<protein>
    <submittedName>
        <fullName evidence="9">DUF2029 domain-containing protein</fullName>
    </submittedName>
</protein>
<sequence length="487" mass="53128">MVQHIIAHPRVRLGGVKGGGDGVIFATVLADDADGNKVDCGAVFNKFCVVKEAHTADSYTFAYKQSRTQHSPFQATALDSPNVNTLQSESETYSRLLTRALSHPAVVASALLFALYAVSLRTVNFDAIGSSEFWRYHIDIDVYREGAKAFLRGENLYTQDYSVADIKLPFTYPPLAAILFAPLAVLPLAFGAVVFDIASVIVLWWCMVIVLRHAAPALPARLSALVLLPAALLLEPITETLDFVQVNIFLMALVLVDTLTKKPWLPRGFWIGFAAAIKLTPAVFGLYFLLRRDWKSAGVCAASGIGFTALAWLISPTNSSQYWLHTLSDPSRIGGLSYAGNQSLRGLLFRLVGEQTSETLWKVGIVILLALIAWAMYHAQPVVAVTLNSLVALLCSPVSWSHHWVWIVPAALLLAVAMRKSVAAGVAFVLVVGTALFPPHWMLPRNNNAEEAWNFAQQLVGSSYVLLSLAIVFGVIAAHYRRRGSLS</sequence>
<dbReference type="GO" id="GO:0016758">
    <property type="term" value="F:hexosyltransferase activity"/>
    <property type="evidence" value="ECO:0007669"/>
    <property type="project" value="InterPro"/>
</dbReference>
<comment type="subcellular location">
    <subcellularLocation>
        <location evidence="1">Cell membrane</location>
        <topology evidence="1">Multi-pass membrane protein</topology>
    </subcellularLocation>
</comment>
<evidence type="ECO:0000256" key="5">
    <source>
        <dbReference type="ARBA" id="ARBA00022989"/>
    </source>
</evidence>
<dbReference type="InterPro" id="IPR018584">
    <property type="entry name" value="GT87"/>
</dbReference>
<keyword evidence="6 8" id="KW-0472">Membrane</keyword>
<evidence type="ECO:0000256" key="2">
    <source>
        <dbReference type="ARBA" id="ARBA00022475"/>
    </source>
</evidence>
<keyword evidence="4 8" id="KW-0812">Transmembrane</keyword>
<evidence type="ECO:0000256" key="6">
    <source>
        <dbReference type="ARBA" id="ARBA00023136"/>
    </source>
</evidence>
<dbReference type="Pfam" id="PF09594">
    <property type="entry name" value="GT87"/>
    <property type="match status" value="1"/>
</dbReference>
<keyword evidence="3" id="KW-0808">Transferase</keyword>
<feature type="transmembrane region" description="Helical" evidence="8">
    <location>
        <begin position="359"/>
        <end position="377"/>
    </location>
</feature>
<feature type="transmembrane region" description="Helical" evidence="8">
    <location>
        <begin position="461"/>
        <end position="480"/>
    </location>
</feature>
<name>A0A5C5UR52_9CORY</name>
<keyword evidence="5 8" id="KW-1133">Transmembrane helix</keyword>
<dbReference type="OrthoDB" id="9774600at2"/>
<gene>
    <name evidence="9" type="ORF">FRX94_01840</name>
</gene>
<feature type="transmembrane region" description="Helical" evidence="8">
    <location>
        <begin position="175"/>
        <end position="206"/>
    </location>
</feature>
<organism evidence="9 10">
    <name type="scientific">Corynebacterium canis</name>
    <dbReference type="NCBI Taxonomy" id="679663"/>
    <lineage>
        <taxon>Bacteria</taxon>
        <taxon>Bacillati</taxon>
        <taxon>Actinomycetota</taxon>
        <taxon>Actinomycetes</taxon>
        <taxon>Mycobacteriales</taxon>
        <taxon>Corynebacteriaceae</taxon>
        <taxon>Corynebacterium</taxon>
    </lineage>
</organism>
<feature type="transmembrane region" description="Helical" evidence="8">
    <location>
        <begin position="422"/>
        <end position="441"/>
    </location>
</feature>
<comment type="caution">
    <text evidence="9">The sequence shown here is derived from an EMBL/GenBank/DDBJ whole genome shotgun (WGS) entry which is preliminary data.</text>
</comment>
<dbReference type="AlphaFoldDB" id="A0A5C5UR52"/>
<dbReference type="GO" id="GO:0005886">
    <property type="term" value="C:plasma membrane"/>
    <property type="evidence" value="ECO:0007669"/>
    <property type="project" value="UniProtKB-SubCell"/>
</dbReference>
<keyword evidence="2" id="KW-1003">Cell membrane</keyword>
<accession>A0A5C5UR52</accession>
<feature type="transmembrane region" description="Helical" evidence="8">
    <location>
        <begin position="96"/>
        <end position="118"/>
    </location>
</feature>
<dbReference type="EMBL" id="VOHM01000003">
    <property type="protein sequence ID" value="TWT28656.1"/>
    <property type="molecule type" value="Genomic_DNA"/>
</dbReference>
<evidence type="ECO:0000313" key="9">
    <source>
        <dbReference type="EMBL" id="TWT28656.1"/>
    </source>
</evidence>
<feature type="transmembrane region" description="Helical" evidence="8">
    <location>
        <begin position="218"/>
        <end position="237"/>
    </location>
</feature>
<evidence type="ECO:0000313" key="10">
    <source>
        <dbReference type="Proteomes" id="UP000320791"/>
    </source>
</evidence>
<keyword evidence="10" id="KW-1185">Reference proteome</keyword>
<dbReference type="Proteomes" id="UP000320791">
    <property type="component" value="Unassembled WGS sequence"/>
</dbReference>
<comment type="similarity">
    <text evidence="7">Belongs to the glycosyltransferase 87 family.</text>
</comment>
<evidence type="ECO:0000256" key="1">
    <source>
        <dbReference type="ARBA" id="ARBA00004651"/>
    </source>
</evidence>
<evidence type="ECO:0000256" key="3">
    <source>
        <dbReference type="ARBA" id="ARBA00022679"/>
    </source>
</evidence>
<proteinExistence type="inferred from homology"/>
<evidence type="ECO:0000256" key="7">
    <source>
        <dbReference type="ARBA" id="ARBA00024033"/>
    </source>
</evidence>
<feature type="transmembrane region" description="Helical" evidence="8">
    <location>
        <begin position="269"/>
        <end position="290"/>
    </location>
</feature>
<reference evidence="9 10" key="1">
    <citation type="submission" date="2019-08" db="EMBL/GenBank/DDBJ databases">
        <authorList>
            <person name="Lei W."/>
        </authorList>
    </citation>
    <scope>NUCLEOTIDE SEQUENCE [LARGE SCALE GENOMIC DNA]</scope>
    <source>
        <strain evidence="9 10">CCUG 58627</strain>
    </source>
</reference>